<reference evidence="1" key="1">
    <citation type="journal article" date="2021" name="PeerJ">
        <title>Extensive microbial diversity within the chicken gut microbiome revealed by metagenomics and culture.</title>
        <authorList>
            <person name="Gilroy R."/>
            <person name="Ravi A."/>
            <person name="Getino M."/>
            <person name="Pursley I."/>
            <person name="Horton D.L."/>
            <person name="Alikhan N.F."/>
            <person name="Baker D."/>
            <person name="Gharbi K."/>
            <person name="Hall N."/>
            <person name="Watson M."/>
            <person name="Adriaenssens E.M."/>
            <person name="Foster-Nyarko E."/>
            <person name="Jarju S."/>
            <person name="Secka A."/>
            <person name="Antonio M."/>
            <person name="Oren A."/>
            <person name="Chaudhuri R.R."/>
            <person name="La Ragione R."/>
            <person name="Hildebrand F."/>
            <person name="Pallen M.J."/>
        </authorList>
    </citation>
    <scope>NUCLEOTIDE SEQUENCE</scope>
    <source>
        <strain evidence="1">ChiBcec2-3848</strain>
    </source>
</reference>
<gene>
    <name evidence="1" type="ORF">H9753_10940</name>
</gene>
<organism evidence="1 2">
    <name type="scientific">Candidatus Blautia merdavium</name>
    <dbReference type="NCBI Taxonomy" id="2838494"/>
    <lineage>
        <taxon>Bacteria</taxon>
        <taxon>Bacillati</taxon>
        <taxon>Bacillota</taxon>
        <taxon>Clostridia</taxon>
        <taxon>Lachnospirales</taxon>
        <taxon>Lachnospiraceae</taxon>
        <taxon>Blautia</taxon>
    </lineage>
</organism>
<evidence type="ECO:0000313" key="2">
    <source>
        <dbReference type="Proteomes" id="UP000823886"/>
    </source>
</evidence>
<reference evidence="1" key="2">
    <citation type="submission" date="2021-04" db="EMBL/GenBank/DDBJ databases">
        <authorList>
            <person name="Gilroy R."/>
        </authorList>
    </citation>
    <scope>NUCLEOTIDE SEQUENCE</scope>
    <source>
        <strain evidence="1">ChiBcec2-3848</strain>
    </source>
</reference>
<evidence type="ECO:0000313" key="1">
    <source>
        <dbReference type="EMBL" id="HJC64115.1"/>
    </source>
</evidence>
<proteinExistence type="predicted"/>
<accession>A0A9D2PQF7</accession>
<protein>
    <submittedName>
        <fullName evidence="1">Uncharacterized protein</fullName>
    </submittedName>
</protein>
<dbReference type="AlphaFoldDB" id="A0A9D2PQF7"/>
<comment type="caution">
    <text evidence="1">The sequence shown here is derived from an EMBL/GenBank/DDBJ whole genome shotgun (WGS) entry which is preliminary data.</text>
</comment>
<name>A0A9D2PQF7_9FIRM</name>
<dbReference type="EMBL" id="DWVZ01000148">
    <property type="protein sequence ID" value="HJC64115.1"/>
    <property type="molecule type" value="Genomic_DNA"/>
</dbReference>
<sequence>MSQQTEVINMCAALDRLKQEGVQEGLEQGKLILIMNMLKKGMEVKDILYFAGVSEEEVEEAKKLLE</sequence>
<dbReference type="Proteomes" id="UP000823886">
    <property type="component" value="Unassembled WGS sequence"/>
</dbReference>